<dbReference type="EMBL" id="MUJZ01024206">
    <property type="protein sequence ID" value="OTF79222.1"/>
    <property type="molecule type" value="Genomic_DNA"/>
</dbReference>
<proteinExistence type="predicted"/>
<name>A0A1Y3BED8_EURMA</name>
<organism evidence="1 2">
    <name type="scientific">Euroglyphus maynei</name>
    <name type="common">Mayne's house dust mite</name>
    <dbReference type="NCBI Taxonomy" id="6958"/>
    <lineage>
        <taxon>Eukaryota</taxon>
        <taxon>Metazoa</taxon>
        <taxon>Ecdysozoa</taxon>
        <taxon>Arthropoda</taxon>
        <taxon>Chelicerata</taxon>
        <taxon>Arachnida</taxon>
        <taxon>Acari</taxon>
        <taxon>Acariformes</taxon>
        <taxon>Sarcoptiformes</taxon>
        <taxon>Astigmata</taxon>
        <taxon>Psoroptidia</taxon>
        <taxon>Analgoidea</taxon>
        <taxon>Pyroglyphidae</taxon>
        <taxon>Pyroglyphinae</taxon>
        <taxon>Euroglyphus</taxon>
    </lineage>
</organism>
<keyword evidence="2" id="KW-1185">Reference proteome</keyword>
<protein>
    <submittedName>
        <fullName evidence="1">Uncharacterized protein</fullName>
    </submittedName>
</protein>
<comment type="caution">
    <text evidence="1">The sequence shown here is derived from an EMBL/GenBank/DDBJ whole genome shotgun (WGS) entry which is preliminary data.</text>
</comment>
<evidence type="ECO:0000313" key="1">
    <source>
        <dbReference type="EMBL" id="OTF79222.1"/>
    </source>
</evidence>
<dbReference type="AlphaFoldDB" id="A0A1Y3BED8"/>
<evidence type="ECO:0000313" key="2">
    <source>
        <dbReference type="Proteomes" id="UP000194236"/>
    </source>
</evidence>
<gene>
    <name evidence="1" type="ORF">BLA29_013363</name>
</gene>
<reference evidence="1 2" key="1">
    <citation type="submission" date="2017-03" db="EMBL/GenBank/DDBJ databases">
        <title>Genome Survey of Euroglyphus maynei.</title>
        <authorList>
            <person name="Arlian L.G."/>
            <person name="Morgan M.S."/>
            <person name="Rider S.D."/>
        </authorList>
    </citation>
    <scope>NUCLEOTIDE SEQUENCE [LARGE SCALE GENOMIC DNA]</scope>
    <source>
        <strain evidence="1">Arlian Lab</strain>
        <tissue evidence="1">Whole body</tissue>
    </source>
</reference>
<dbReference type="OrthoDB" id="6432391at2759"/>
<sequence length="69" mass="8539">MRNYSNFPYQTGKITQIHQKHLREMQEFEQNQLLNKARMSQGLKEKLNVRRSRRNRIEMHKRQLEALQE</sequence>
<accession>A0A1Y3BED8</accession>
<dbReference type="Proteomes" id="UP000194236">
    <property type="component" value="Unassembled WGS sequence"/>
</dbReference>